<dbReference type="EMBL" id="DACTBT010000017">
    <property type="protein sequence ID" value="HAT4298938.1"/>
    <property type="molecule type" value="Genomic_DNA"/>
</dbReference>
<evidence type="ECO:0000313" key="1">
    <source>
        <dbReference type="EMBL" id="AMN35508.1"/>
    </source>
</evidence>
<evidence type="ECO:0000313" key="2">
    <source>
        <dbReference type="EMBL" id="HAT4298938.1"/>
    </source>
</evidence>
<organism evidence="1 5">
    <name type="scientific">Clostridium perfringens</name>
    <dbReference type="NCBI Taxonomy" id="1502"/>
    <lineage>
        <taxon>Bacteria</taxon>
        <taxon>Bacillati</taxon>
        <taxon>Bacillota</taxon>
        <taxon>Clostridia</taxon>
        <taxon>Eubacteriales</taxon>
        <taxon>Clostridiaceae</taxon>
        <taxon>Clostridium</taxon>
    </lineage>
</organism>
<dbReference type="EMBL" id="CP010994">
    <property type="protein sequence ID" value="AMN35508.1"/>
    <property type="molecule type" value="Genomic_DNA"/>
</dbReference>
<protein>
    <submittedName>
        <fullName evidence="1">Uncharacterized protein</fullName>
    </submittedName>
</protein>
<dbReference type="Proteomes" id="UP000855421">
    <property type="component" value="Unassembled WGS sequence"/>
</dbReference>
<name>A0A127EHT6_CLOPF</name>
<sequence length="75" mass="9122">MEDKLIINVNKEKIKEFAKEVWDLVTVYNAIEEEMQTYIGLKKIANNWTYEGFDEEFLSIYREFYNQKEDEDEIS</sequence>
<reference evidence="2" key="4">
    <citation type="submission" date="2020-07" db="EMBL/GenBank/DDBJ databases">
        <authorList>
            <consortium name="NCBI Pathogen Detection Project"/>
        </authorList>
    </citation>
    <scope>NUCLEOTIDE SEQUENCE</scope>
    <source>
        <strain evidence="2">C25</strain>
    </source>
</reference>
<reference evidence="3 7" key="5">
    <citation type="submission" date="2020-12" db="EMBL/GenBank/DDBJ databases">
        <title>Comparative genomics of Clostridium perfringens reveals patterns of host-associated phylogenetic clades and virulence factors.</title>
        <authorList>
            <person name="Smith A.H."/>
            <person name="Geier R."/>
        </authorList>
    </citation>
    <scope>NUCLEOTIDE SEQUENCE [LARGE SCALE GENOMIC DNA]</scope>
    <source>
        <strain evidence="3 7">CHD15829P</strain>
    </source>
</reference>
<reference evidence="2" key="3">
    <citation type="journal article" date="2018" name="Genome Biol.">
        <title>SKESA: strategic k-mer extension for scrupulous assemblies.</title>
        <authorList>
            <person name="Souvorov A."/>
            <person name="Agarwala R."/>
            <person name="Lipman D.J."/>
        </authorList>
    </citation>
    <scope>NUCLEOTIDE SEQUENCE</scope>
    <source>
        <strain evidence="2">C25</strain>
    </source>
</reference>
<dbReference type="PATRIC" id="fig|1502.177.peg.1437"/>
<dbReference type="EMBL" id="JAENRE010000001">
    <property type="protein sequence ID" value="MBO3415666.1"/>
    <property type="molecule type" value="Genomic_DNA"/>
</dbReference>
<dbReference type="Proteomes" id="UP000668358">
    <property type="component" value="Unassembled WGS sequence"/>
</dbReference>
<proteinExistence type="predicted"/>
<evidence type="ECO:0000313" key="7">
    <source>
        <dbReference type="Proteomes" id="UP000668358"/>
    </source>
</evidence>
<gene>
    <name evidence="4" type="ORF">CYK91_04315</name>
    <name evidence="2" type="ORF">I9063_002322</name>
    <name evidence="1" type="ORF">JFP838_07020</name>
    <name evidence="3" type="ORF">JJB78_03895</name>
</gene>
<evidence type="ECO:0000313" key="6">
    <source>
        <dbReference type="Proteomes" id="UP000247117"/>
    </source>
</evidence>
<evidence type="ECO:0000313" key="3">
    <source>
        <dbReference type="EMBL" id="MBO3415666.1"/>
    </source>
</evidence>
<reference evidence="1 5" key="1">
    <citation type="journal article" date="2016" name="PLoS ONE">
        <title>Plasmid Characterization and Chromosome Analysis of Two netF+ Clostridium perfringens Isolates Associated with Foal and Canine Necrotizing Enteritis.</title>
        <authorList>
            <person name="Mehdizadeh Gohari I."/>
            <person name="Kropinski A.M."/>
            <person name="Weese S.J."/>
            <person name="Parreira V.R."/>
            <person name="Whitehead A.E."/>
            <person name="Boerlin P."/>
            <person name="Prescott J.F."/>
        </authorList>
    </citation>
    <scope>NUCLEOTIDE SEQUENCE [LARGE SCALE GENOMIC DNA]</scope>
    <source>
        <strain evidence="1 5">JP838</strain>
    </source>
</reference>
<evidence type="ECO:0000313" key="4">
    <source>
        <dbReference type="EMBL" id="PWX42369.1"/>
    </source>
</evidence>
<accession>A0A127EHT6</accession>
<reference evidence="4 6" key="2">
    <citation type="journal article" date="2018" name="BMC Genomics">
        <title>Whole genome analysis reveals the diversity and evolutionary relationships between necrotic enteritis-causing strains of Clostridium perfringens.</title>
        <authorList>
            <person name="Lacey J.A."/>
            <person name="Allnutt T.R."/>
            <person name="Vezina B."/>
            <person name="Van T.T.H."/>
            <person name="Stent T."/>
            <person name="Han X."/>
            <person name="Rood J.I."/>
            <person name="Wade B."/>
            <person name="Keyburn A.L."/>
            <person name="Seeman T."/>
            <person name="Chen H."/>
            <person name="Haring V."/>
            <person name="Johanesen P.A."/>
            <person name="Lyras D."/>
            <person name="Moore R.J."/>
        </authorList>
    </citation>
    <scope>NUCLEOTIDE SEQUENCE [LARGE SCALE GENOMIC DNA]</scope>
    <source>
        <strain evidence="4 6">EUR-NE15</strain>
    </source>
</reference>
<dbReference type="Proteomes" id="UP000247117">
    <property type="component" value="Unassembled WGS sequence"/>
</dbReference>
<dbReference type="AlphaFoldDB" id="A0A127EHT6"/>
<dbReference type="Proteomes" id="UP000070260">
    <property type="component" value="Chromosome"/>
</dbReference>
<dbReference type="EMBL" id="PJTB01000001">
    <property type="protein sequence ID" value="PWX42369.1"/>
    <property type="molecule type" value="Genomic_DNA"/>
</dbReference>
<dbReference type="RefSeq" id="WP_057232723.1">
    <property type="nucleotide sequence ID" value="NZ_CATNYE010000003.1"/>
</dbReference>
<evidence type="ECO:0000313" key="5">
    <source>
        <dbReference type="Proteomes" id="UP000070260"/>
    </source>
</evidence>